<reference evidence="1 2" key="1">
    <citation type="journal article" date="2010" name="BMC Genomics">
        <title>Genome comparison of the epiphytic bacteria Erwinia billingiae and E. tasmaniensis with the pear pathogen E. pyrifoliae.</title>
        <authorList>
            <person name="Kube M."/>
            <person name="Migdoll A.M."/>
            <person name="Gehring I."/>
            <person name="Heitmann K."/>
            <person name="Mayer Y."/>
            <person name="Kuhl H."/>
            <person name="Knaust F."/>
            <person name="Geider K."/>
            <person name="Reinhardt R."/>
        </authorList>
    </citation>
    <scope>NUCLEOTIDE SEQUENCE [LARGE SCALE GENOMIC DNA]</scope>
    <source>
        <strain evidence="1 2">Eb661</strain>
    </source>
</reference>
<accession>D8ML20</accession>
<protein>
    <submittedName>
        <fullName evidence="1">Uncharacterized protein</fullName>
    </submittedName>
</protein>
<dbReference type="KEGG" id="ebi:EbC_43170"/>
<dbReference type="AlphaFoldDB" id="D8ML20"/>
<proteinExistence type="predicted"/>
<dbReference type="Proteomes" id="UP000008793">
    <property type="component" value="Chromosome"/>
</dbReference>
<organism evidence="2">
    <name type="scientific">Erwinia billingiae (strain Eb661)</name>
    <dbReference type="NCBI Taxonomy" id="634500"/>
    <lineage>
        <taxon>Bacteria</taxon>
        <taxon>Pseudomonadati</taxon>
        <taxon>Pseudomonadota</taxon>
        <taxon>Gammaproteobacteria</taxon>
        <taxon>Enterobacterales</taxon>
        <taxon>Erwiniaceae</taxon>
        <taxon>Erwinia</taxon>
    </lineage>
</organism>
<keyword evidence="2" id="KW-1185">Reference proteome</keyword>
<name>D8ML20_ERWBE</name>
<evidence type="ECO:0000313" key="1">
    <source>
        <dbReference type="EMBL" id="CAX61848.1"/>
    </source>
</evidence>
<dbReference type="HOGENOM" id="CLU_3343402_0_0_6"/>
<sequence>MFTASHVINVIARLRENFSGGGLRRGFLPADDAAWGD</sequence>
<gene>
    <name evidence="1" type="ordered locus">EbC_43170</name>
</gene>
<dbReference type="EMBL" id="FP236843">
    <property type="protein sequence ID" value="CAX61848.1"/>
    <property type="molecule type" value="Genomic_DNA"/>
</dbReference>
<evidence type="ECO:0000313" key="2">
    <source>
        <dbReference type="Proteomes" id="UP000008793"/>
    </source>
</evidence>